<evidence type="ECO:0000256" key="5">
    <source>
        <dbReference type="PIRNR" id="PIRNR005096"/>
    </source>
</evidence>
<evidence type="ECO:0000313" key="10">
    <source>
        <dbReference type="Proteomes" id="UP000238196"/>
    </source>
</evidence>
<evidence type="ECO:0000256" key="6">
    <source>
        <dbReference type="PIRSR" id="PIRSR005096-1"/>
    </source>
</evidence>
<evidence type="ECO:0000256" key="7">
    <source>
        <dbReference type="PIRSR" id="PIRSR005096-2"/>
    </source>
</evidence>
<feature type="binding site" evidence="8">
    <location>
        <begin position="76"/>
        <end position="77"/>
    </location>
    <ligand>
        <name>beta-D-galactose</name>
        <dbReference type="ChEBI" id="CHEBI:27667"/>
    </ligand>
</feature>
<organism evidence="9 10">
    <name type="scientific">Proteobacteria bacterium 228</name>
    <dbReference type="NCBI Taxonomy" id="2083153"/>
    <lineage>
        <taxon>Bacteria</taxon>
        <taxon>Pseudomonadati</taxon>
        <taxon>Pseudomonadota</taxon>
    </lineage>
</organism>
<comment type="similarity">
    <text evidence="2 5">Belongs to the aldose epimerase family.</text>
</comment>
<dbReference type="InterPro" id="IPR008183">
    <property type="entry name" value="Aldose_1/G6P_1-epimerase"/>
</dbReference>
<sequence length="345" mass="38427">MSVAAETLPSTLQSYELHSDSGALRCTISNLGARWLSAWVPDRDGQWEDVLLGYAQLQDYRHDSAYFGAIVGPWANRIAQGRFELDGQTIQLQQNQGSNHLHGGDQGLHAQLWQCLEQGPQHLRLGCSLPASRSGHPADVRVEVTYRIVDSTLHIHYQAEVSARCPLNLTAHPYFNLAPRRGDIGQHWLQIHAGHYLAVDEQLIPQREEAVDGSLFDLRQPQQLATLLAPLTQADCPRQLQLGAGLDHCWLPEGQGLREVAMVYEPLSGRQLRVSSDQPGLQCYTGNYLAGIAGKQGHYRNHDGFCLEAQALPDQVNSPRAAECIYSPEHPYRQHSCYQFTTRSG</sequence>
<evidence type="ECO:0000313" key="9">
    <source>
        <dbReference type="EMBL" id="PPC75815.1"/>
    </source>
</evidence>
<dbReference type="PANTHER" id="PTHR10091">
    <property type="entry name" value="ALDOSE-1-EPIMERASE"/>
    <property type="match status" value="1"/>
</dbReference>
<feature type="binding site" evidence="7">
    <location>
        <position position="247"/>
    </location>
    <ligand>
        <name>beta-D-galactose</name>
        <dbReference type="ChEBI" id="CHEBI:27667"/>
    </ligand>
</feature>
<dbReference type="InterPro" id="IPR047215">
    <property type="entry name" value="Galactose_mutarotase-like"/>
</dbReference>
<protein>
    <recommendedName>
        <fullName evidence="5">Aldose 1-epimerase</fullName>
        <ecNumber evidence="5">5.1.3.3</ecNumber>
    </recommendedName>
</protein>
<reference evidence="9 10" key="1">
    <citation type="submission" date="2018-02" db="EMBL/GenBank/DDBJ databases">
        <title>novel marine gammaproteobacteria from coastal saline agro ecosystem.</title>
        <authorList>
            <person name="Krishnan R."/>
            <person name="Ramesh Kumar N."/>
        </authorList>
    </citation>
    <scope>NUCLEOTIDE SEQUENCE [LARGE SCALE GENOMIC DNA]</scope>
    <source>
        <strain evidence="9 10">228</strain>
    </source>
</reference>
<dbReference type="CDD" id="cd09019">
    <property type="entry name" value="galactose_mutarotase_like"/>
    <property type="match status" value="1"/>
</dbReference>
<evidence type="ECO:0000256" key="1">
    <source>
        <dbReference type="ARBA" id="ARBA00005028"/>
    </source>
</evidence>
<keyword evidence="4 5" id="KW-0119">Carbohydrate metabolism</keyword>
<dbReference type="UniPathway" id="UPA00242"/>
<feature type="active site" description="Proton acceptor" evidence="6">
    <location>
        <position position="308"/>
    </location>
</feature>
<comment type="caution">
    <text evidence="9">The sequence shown here is derived from an EMBL/GenBank/DDBJ whole genome shotgun (WGS) entry which is preliminary data.</text>
</comment>
<comment type="pathway">
    <text evidence="1 5">Carbohydrate metabolism; hexose metabolism.</text>
</comment>
<dbReference type="EC" id="5.1.3.3" evidence="5"/>
<feature type="binding site" evidence="8">
    <location>
        <begin position="172"/>
        <end position="174"/>
    </location>
    <ligand>
        <name>beta-D-galactose</name>
        <dbReference type="ChEBI" id="CHEBI:27667"/>
    </ligand>
</feature>
<dbReference type="Pfam" id="PF01263">
    <property type="entry name" value="Aldose_epim"/>
    <property type="match status" value="1"/>
</dbReference>
<dbReference type="Proteomes" id="UP000238196">
    <property type="component" value="Unassembled WGS sequence"/>
</dbReference>
<name>A0A2S5KME3_9PROT</name>
<proteinExistence type="inferred from homology"/>
<comment type="catalytic activity">
    <reaction evidence="5">
        <text>alpha-D-glucose = beta-D-glucose</text>
        <dbReference type="Rhea" id="RHEA:10264"/>
        <dbReference type="ChEBI" id="CHEBI:15903"/>
        <dbReference type="ChEBI" id="CHEBI:17925"/>
        <dbReference type="EC" id="5.1.3.3"/>
    </reaction>
</comment>
<dbReference type="PIRSF" id="PIRSF005096">
    <property type="entry name" value="GALM"/>
    <property type="match status" value="1"/>
</dbReference>
<dbReference type="OrthoDB" id="9779408at2"/>
<evidence type="ECO:0000256" key="2">
    <source>
        <dbReference type="ARBA" id="ARBA00006206"/>
    </source>
</evidence>
<dbReference type="GO" id="GO:0004034">
    <property type="term" value="F:aldose 1-epimerase activity"/>
    <property type="evidence" value="ECO:0007669"/>
    <property type="project" value="UniProtKB-EC"/>
</dbReference>
<keyword evidence="3 5" id="KW-0413">Isomerase</keyword>
<evidence type="ECO:0000256" key="4">
    <source>
        <dbReference type="ARBA" id="ARBA00023277"/>
    </source>
</evidence>
<gene>
    <name evidence="9" type="ORF">C4K68_18780</name>
</gene>
<dbReference type="GO" id="GO:0030246">
    <property type="term" value="F:carbohydrate binding"/>
    <property type="evidence" value="ECO:0007669"/>
    <property type="project" value="InterPro"/>
</dbReference>
<dbReference type="SUPFAM" id="SSF74650">
    <property type="entry name" value="Galactose mutarotase-like"/>
    <property type="match status" value="1"/>
</dbReference>
<dbReference type="NCBIfam" id="NF008277">
    <property type="entry name" value="PRK11055.1"/>
    <property type="match status" value="1"/>
</dbReference>
<dbReference type="GO" id="GO:0006006">
    <property type="term" value="P:glucose metabolic process"/>
    <property type="evidence" value="ECO:0007669"/>
    <property type="project" value="TreeGrafter"/>
</dbReference>
<dbReference type="InterPro" id="IPR011013">
    <property type="entry name" value="Gal_mutarotase_sf_dom"/>
</dbReference>
<evidence type="ECO:0000256" key="8">
    <source>
        <dbReference type="PIRSR" id="PIRSR005096-3"/>
    </source>
</evidence>
<dbReference type="InterPro" id="IPR014718">
    <property type="entry name" value="GH-type_carb-bd"/>
</dbReference>
<dbReference type="GO" id="GO:0033499">
    <property type="term" value="P:galactose catabolic process via UDP-galactose, Leloir pathway"/>
    <property type="evidence" value="ECO:0007669"/>
    <property type="project" value="TreeGrafter"/>
</dbReference>
<feature type="active site" description="Proton donor" evidence="6">
    <location>
        <position position="172"/>
    </location>
</feature>
<dbReference type="EMBL" id="PRLP01000068">
    <property type="protein sequence ID" value="PPC75815.1"/>
    <property type="molecule type" value="Genomic_DNA"/>
</dbReference>
<dbReference type="GO" id="GO:0005737">
    <property type="term" value="C:cytoplasm"/>
    <property type="evidence" value="ECO:0007669"/>
    <property type="project" value="TreeGrafter"/>
</dbReference>
<dbReference type="InterPro" id="IPR015443">
    <property type="entry name" value="Aldose_1-epimerase"/>
</dbReference>
<dbReference type="PANTHER" id="PTHR10091:SF0">
    <property type="entry name" value="GALACTOSE MUTAROTASE"/>
    <property type="match status" value="1"/>
</dbReference>
<dbReference type="AlphaFoldDB" id="A0A2S5KME3"/>
<accession>A0A2S5KME3</accession>
<dbReference type="Gene3D" id="2.70.98.10">
    <property type="match status" value="1"/>
</dbReference>
<evidence type="ECO:0000256" key="3">
    <source>
        <dbReference type="ARBA" id="ARBA00023235"/>
    </source>
</evidence>